<reference evidence="8" key="1">
    <citation type="submission" date="2020-04" db="EMBL/GenBank/DDBJ databases">
        <authorList>
            <person name="Sombolestani A."/>
        </authorList>
    </citation>
    <scope>NUCLEOTIDE SEQUENCE</scope>
    <source>
        <strain evidence="8">LMG1408</strain>
    </source>
</reference>
<dbReference type="InterPro" id="IPR000330">
    <property type="entry name" value="SNF2_N"/>
</dbReference>
<accession>A0AB35ASS1</accession>
<dbReference type="EMBL" id="JABCQL010000022">
    <property type="protein sequence ID" value="MBF0856991.1"/>
    <property type="molecule type" value="Genomic_DNA"/>
</dbReference>
<dbReference type="InterPro" id="IPR038718">
    <property type="entry name" value="SNF2-like_sf"/>
</dbReference>
<dbReference type="SUPFAM" id="SSF52540">
    <property type="entry name" value="P-loop containing nucleoside triphosphate hydrolases"/>
    <property type="match status" value="2"/>
</dbReference>
<dbReference type="InterPro" id="IPR057342">
    <property type="entry name" value="DEXDc_RapA"/>
</dbReference>
<dbReference type="GO" id="GO:0005524">
    <property type="term" value="F:ATP binding"/>
    <property type="evidence" value="ECO:0007669"/>
    <property type="project" value="UniProtKB-KW"/>
</dbReference>
<dbReference type="CDD" id="cd18011">
    <property type="entry name" value="DEXDc_RapA"/>
    <property type="match status" value="1"/>
</dbReference>
<keyword evidence="4" id="KW-0067">ATP-binding</keyword>
<evidence type="ECO:0000256" key="3">
    <source>
        <dbReference type="ARBA" id="ARBA00022806"/>
    </source>
</evidence>
<evidence type="ECO:0000256" key="2">
    <source>
        <dbReference type="ARBA" id="ARBA00022801"/>
    </source>
</evidence>
<feature type="domain" description="Helicase C-terminal" evidence="7">
    <location>
        <begin position="484"/>
        <end position="659"/>
    </location>
</feature>
<dbReference type="CDD" id="cd18793">
    <property type="entry name" value="SF2_C_SNF"/>
    <property type="match status" value="1"/>
</dbReference>
<comment type="caution">
    <text evidence="8">The sequence shown here is derived from an EMBL/GenBank/DDBJ whole genome shotgun (WGS) entry which is preliminary data.</text>
</comment>
<dbReference type="GO" id="GO:0004386">
    <property type="term" value="F:helicase activity"/>
    <property type="evidence" value="ECO:0007669"/>
    <property type="project" value="UniProtKB-KW"/>
</dbReference>
<dbReference type="Pfam" id="PF00176">
    <property type="entry name" value="SNF2-rel_dom"/>
    <property type="match status" value="1"/>
</dbReference>
<dbReference type="PANTHER" id="PTHR10799">
    <property type="entry name" value="SNF2/RAD54 HELICASE FAMILY"/>
    <property type="match status" value="1"/>
</dbReference>
<dbReference type="GO" id="GO:0016787">
    <property type="term" value="F:hydrolase activity"/>
    <property type="evidence" value="ECO:0007669"/>
    <property type="project" value="UniProtKB-KW"/>
</dbReference>
<evidence type="ECO:0000256" key="4">
    <source>
        <dbReference type="ARBA" id="ARBA00022840"/>
    </source>
</evidence>
<feature type="domain" description="Helicase ATP-binding" evidence="6">
    <location>
        <begin position="121"/>
        <end position="289"/>
    </location>
</feature>
<dbReference type="InterPro" id="IPR014001">
    <property type="entry name" value="Helicase_ATP-bd"/>
</dbReference>
<dbReference type="Proteomes" id="UP000603665">
    <property type="component" value="Unassembled WGS sequence"/>
</dbReference>
<evidence type="ECO:0000256" key="1">
    <source>
        <dbReference type="ARBA" id="ARBA00022741"/>
    </source>
</evidence>
<keyword evidence="5" id="KW-0175">Coiled coil</keyword>
<keyword evidence="2" id="KW-0378">Hydrolase</keyword>
<evidence type="ECO:0000259" key="6">
    <source>
        <dbReference type="PROSITE" id="PS51192"/>
    </source>
</evidence>
<dbReference type="InterPro" id="IPR010093">
    <property type="entry name" value="SinI_DNA-bd"/>
</dbReference>
<sequence length="1020" mass="115524">MSENILTIRDVAELLKINEKTVYKLVADAKIPGFKVGGSWRFDHATISRWIEKETALGIDSLETDPNDRATLASAYYSPEQATFFAHRLTLEGTGEDALAQPLSTARVHMNPHQVDAALFALASPLSKGVLLADEVGLGKTIEASLVIAQRWAERRRRILLIVPASLRKQWSQELYDKFSLPSVIVESKTYNAARKAGLPSPFSQTDKIVITSYEFAALKHAEIARGGWNLVVFDEAHRLRNVYKKDGSLRAKRLREATKSYFKVLLTATPLQNSLMELYGLVSILDEHQFGDEASFRSQYVTGSSAKTGLISLRKRLESICKRTLRRQVQQAGLIRYTERLPLTWQFEPSPDELLLYTDMSGYLQRSDTIAFGSKPNPLVMMVLRKILGSSTFAVADTLARIIDRLKQMRPANLETVSDYDVIDEDSEELGDDDDGEELDADAPVDLRKLNAEIAELEGYRTLALAIGHNAKGIKLVEALPRVLDEIVDKGGERKAVIFTESVRTQKYLADLLSANGYENDIALLNGHNNDPGSKRIYQDWLARHKGSDAVSGSKTADMKAAIVEAFKNDKSILIATESGAEGINLQFCSLLVNFDLPWNPQRVEQRIGRCHRYGQKIDVVVVNFLNLKNHAEQRVHQLLDQKFNLFKGVFGASDEVLGVIERGVDIERRIFEIVQNARSETEIDVAFDQLQDELQAQISEQILDARRRLLETVDEKVIERLKERDSEIGKRLSDFDRQLLCVARAELPDAHFHRDNERRFDFRGETYTTEWPLADEKGWKFFRLLEGTLATDLITTAKERSFDAPSYLHFDLAAYPGGKLADVERLCGKAGWARVGKLRIETPSVTREYLVISVVADDGIAVDPETFERLLRVPARNEPVDTSLPDEQLKVAAKERCKALLDEAEQQNVEWLDLESEKLDNYAEDLERAFETEIKTIEAEIREAKRALRGSSLKMTEKLAEKRRISALESKRDKFKGQFFDRRATIRADVEAMLDQIQESLKLEPEYNDLFTIRWDVQ</sequence>
<dbReference type="PROSITE" id="PS51192">
    <property type="entry name" value="HELICASE_ATP_BIND_1"/>
    <property type="match status" value="1"/>
</dbReference>
<dbReference type="Gene3D" id="3.40.50.300">
    <property type="entry name" value="P-loop containing nucleotide triphosphate hydrolases"/>
    <property type="match status" value="1"/>
</dbReference>
<keyword evidence="1" id="KW-0547">Nucleotide-binding</keyword>
<evidence type="ECO:0000256" key="5">
    <source>
        <dbReference type="SAM" id="Coils"/>
    </source>
</evidence>
<dbReference type="RefSeq" id="WP_081107028.1">
    <property type="nucleotide sequence ID" value="NZ_BJNM01000028.1"/>
</dbReference>
<gene>
    <name evidence="8" type="ORF">HKD20_10785</name>
</gene>
<protein>
    <submittedName>
        <fullName evidence="8">Helix-turn-helix domain-containing protein</fullName>
    </submittedName>
</protein>
<dbReference type="Gene3D" id="3.40.50.10810">
    <property type="entry name" value="Tandem AAA-ATPase domain"/>
    <property type="match status" value="1"/>
</dbReference>
<dbReference type="PROSITE" id="PS51194">
    <property type="entry name" value="HELICASE_CTER"/>
    <property type="match status" value="1"/>
</dbReference>
<dbReference type="InterPro" id="IPR001650">
    <property type="entry name" value="Helicase_C-like"/>
</dbReference>
<dbReference type="InterPro" id="IPR041657">
    <property type="entry name" value="HTH_17"/>
</dbReference>
<dbReference type="SMART" id="SM00490">
    <property type="entry name" value="HELICc"/>
    <property type="match status" value="1"/>
</dbReference>
<dbReference type="Pfam" id="PF00271">
    <property type="entry name" value="Helicase_C"/>
    <property type="match status" value="1"/>
</dbReference>
<dbReference type="AlphaFoldDB" id="A0AB35ASS1"/>
<feature type="coiled-coil region" evidence="5">
    <location>
        <begin position="892"/>
        <end position="956"/>
    </location>
</feature>
<dbReference type="NCBIfam" id="TIGR01764">
    <property type="entry name" value="excise"/>
    <property type="match status" value="1"/>
</dbReference>
<evidence type="ECO:0000259" key="7">
    <source>
        <dbReference type="PROSITE" id="PS51194"/>
    </source>
</evidence>
<proteinExistence type="predicted"/>
<dbReference type="InterPro" id="IPR049730">
    <property type="entry name" value="SNF2/RAD54-like_C"/>
</dbReference>
<organism evidence="8 9">
    <name type="scientific">Gluconobacter oxydans</name>
    <name type="common">Gluconobacter suboxydans</name>
    <dbReference type="NCBI Taxonomy" id="442"/>
    <lineage>
        <taxon>Bacteria</taxon>
        <taxon>Pseudomonadati</taxon>
        <taxon>Pseudomonadota</taxon>
        <taxon>Alphaproteobacteria</taxon>
        <taxon>Acetobacterales</taxon>
        <taxon>Acetobacteraceae</taxon>
        <taxon>Gluconobacter</taxon>
    </lineage>
</organism>
<dbReference type="Pfam" id="PF12728">
    <property type="entry name" value="HTH_17"/>
    <property type="match status" value="1"/>
</dbReference>
<dbReference type="InterPro" id="IPR027417">
    <property type="entry name" value="P-loop_NTPase"/>
</dbReference>
<evidence type="ECO:0000313" key="8">
    <source>
        <dbReference type="EMBL" id="MBF0856991.1"/>
    </source>
</evidence>
<evidence type="ECO:0000313" key="9">
    <source>
        <dbReference type="Proteomes" id="UP000603665"/>
    </source>
</evidence>
<dbReference type="SMART" id="SM00487">
    <property type="entry name" value="DEXDc"/>
    <property type="match status" value="1"/>
</dbReference>
<reference evidence="8" key="2">
    <citation type="submission" date="2023-10" db="EMBL/GenBank/DDBJ databases">
        <title>Description of novel Gluconobacter species.</title>
        <authorList>
            <person name="Cleenwerck I."/>
            <person name="Cnockaert M."/>
            <person name="Borremans W."/>
            <person name="Wieme A.D."/>
            <person name="De Vuyst L."/>
            <person name="Vandamme P."/>
        </authorList>
    </citation>
    <scope>NUCLEOTIDE SEQUENCE</scope>
    <source>
        <strain evidence="8">LMG1408</strain>
    </source>
</reference>
<name>A0AB35ASS1_GLUOY</name>
<keyword evidence="3" id="KW-0347">Helicase</keyword>
<dbReference type="GO" id="GO:0003677">
    <property type="term" value="F:DNA binding"/>
    <property type="evidence" value="ECO:0007669"/>
    <property type="project" value="InterPro"/>
</dbReference>